<keyword evidence="5 6" id="KW-0472">Membrane</keyword>
<dbReference type="GO" id="GO:0005886">
    <property type="term" value="C:plasma membrane"/>
    <property type="evidence" value="ECO:0007669"/>
    <property type="project" value="TreeGrafter"/>
</dbReference>
<protein>
    <submittedName>
        <fullName evidence="7">DUF423 domain-containing protein</fullName>
    </submittedName>
</protein>
<evidence type="ECO:0000313" key="7">
    <source>
        <dbReference type="EMBL" id="HGT39479.1"/>
    </source>
</evidence>
<reference evidence="7" key="1">
    <citation type="journal article" date="2020" name="mSystems">
        <title>Genome- and Community-Level Interaction Insights into Carbon Utilization and Element Cycling Functions of Hydrothermarchaeota in Hydrothermal Sediment.</title>
        <authorList>
            <person name="Zhou Z."/>
            <person name="Liu Y."/>
            <person name="Xu W."/>
            <person name="Pan J."/>
            <person name="Luo Z.H."/>
            <person name="Li M."/>
        </authorList>
    </citation>
    <scope>NUCLEOTIDE SEQUENCE [LARGE SCALE GENOMIC DNA]</scope>
    <source>
        <strain evidence="7">SpSt-508</strain>
    </source>
</reference>
<evidence type="ECO:0000256" key="2">
    <source>
        <dbReference type="ARBA" id="ARBA00009694"/>
    </source>
</evidence>
<feature type="transmembrane region" description="Helical" evidence="6">
    <location>
        <begin position="86"/>
        <end position="108"/>
    </location>
</feature>
<evidence type="ECO:0000256" key="5">
    <source>
        <dbReference type="ARBA" id="ARBA00023136"/>
    </source>
</evidence>
<dbReference type="AlphaFoldDB" id="A0A7C4LMS0"/>
<gene>
    <name evidence="7" type="ORF">ENS64_09495</name>
</gene>
<sequence length="141" mass="14799">MHRLWGTLGALFGGLAVMLGAFAAHRLDRQFAEQYAGQTRIVAGETIPLAAKFLRDFRTAAEYQMYHALALLAVAALAAQRPSRLLTAAGGAFTAGIVLFSGSLYILTTTGVTSWGAVTPFGGVAFVIGWLALAAATLRKA</sequence>
<accession>A0A7C4LMS0</accession>
<name>A0A7C4LMS0_9PLAN</name>
<evidence type="ECO:0000256" key="3">
    <source>
        <dbReference type="ARBA" id="ARBA00022692"/>
    </source>
</evidence>
<comment type="subcellular location">
    <subcellularLocation>
        <location evidence="1">Membrane</location>
        <topology evidence="1">Multi-pass membrane protein</topology>
    </subcellularLocation>
</comment>
<comment type="similarity">
    <text evidence="2">Belongs to the UPF0382 family.</text>
</comment>
<dbReference type="PANTHER" id="PTHR43461:SF1">
    <property type="entry name" value="TRANSMEMBRANE PROTEIN 256"/>
    <property type="match status" value="1"/>
</dbReference>
<dbReference type="InterPro" id="IPR006696">
    <property type="entry name" value="DUF423"/>
</dbReference>
<keyword evidence="4 6" id="KW-1133">Transmembrane helix</keyword>
<evidence type="ECO:0000256" key="1">
    <source>
        <dbReference type="ARBA" id="ARBA00004141"/>
    </source>
</evidence>
<keyword evidence="3 6" id="KW-0812">Transmembrane</keyword>
<dbReference type="PANTHER" id="PTHR43461">
    <property type="entry name" value="TRANSMEMBRANE PROTEIN 256"/>
    <property type="match status" value="1"/>
</dbReference>
<organism evidence="7">
    <name type="scientific">Schlesneria paludicola</name>
    <dbReference type="NCBI Taxonomy" id="360056"/>
    <lineage>
        <taxon>Bacteria</taxon>
        <taxon>Pseudomonadati</taxon>
        <taxon>Planctomycetota</taxon>
        <taxon>Planctomycetia</taxon>
        <taxon>Planctomycetales</taxon>
        <taxon>Planctomycetaceae</taxon>
        <taxon>Schlesneria</taxon>
    </lineage>
</organism>
<proteinExistence type="inferred from homology"/>
<dbReference type="Pfam" id="PF04241">
    <property type="entry name" value="DUF423"/>
    <property type="match status" value="1"/>
</dbReference>
<evidence type="ECO:0000256" key="6">
    <source>
        <dbReference type="SAM" id="Phobius"/>
    </source>
</evidence>
<comment type="caution">
    <text evidence="7">The sequence shown here is derived from an EMBL/GenBank/DDBJ whole genome shotgun (WGS) entry which is preliminary data.</text>
</comment>
<evidence type="ECO:0000256" key="4">
    <source>
        <dbReference type="ARBA" id="ARBA00022989"/>
    </source>
</evidence>
<feature type="transmembrane region" description="Helical" evidence="6">
    <location>
        <begin position="114"/>
        <end position="138"/>
    </location>
</feature>
<dbReference type="EMBL" id="DSVQ01000012">
    <property type="protein sequence ID" value="HGT39479.1"/>
    <property type="molecule type" value="Genomic_DNA"/>
</dbReference>